<name>A0A0F6VZX3_9BACT</name>
<evidence type="ECO:0000259" key="2">
    <source>
        <dbReference type="Pfam" id="PF00881"/>
    </source>
</evidence>
<feature type="domain" description="Nitroreductase" evidence="2">
    <location>
        <begin position="430"/>
        <end position="520"/>
    </location>
</feature>
<reference evidence="3 4" key="1">
    <citation type="submission" date="2015-03" db="EMBL/GenBank/DDBJ databases">
        <title>Genome assembly of Sandaracinus amylolyticus DSM 53668.</title>
        <authorList>
            <person name="Sharma G."/>
            <person name="Subramanian S."/>
        </authorList>
    </citation>
    <scope>NUCLEOTIDE SEQUENCE [LARGE SCALE GENOMIC DNA]</scope>
    <source>
        <strain evidence="3 4">DSM 53668</strain>
    </source>
</reference>
<dbReference type="STRING" id="927083.DB32_001054"/>
<dbReference type="Proteomes" id="UP000034883">
    <property type="component" value="Chromosome"/>
</dbReference>
<feature type="domain" description="Nitroreductase" evidence="2">
    <location>
        <begin position="75"/>
        <end position="226"/>
    </location>
</feature>
<sequence length="538" mass="58891">MDRDARIARVLRYHERTMHRYPGGYARSLGHLDWATQPDPFRAYEGAPIVLLDEIAVGAGHEATWSAVRDATITPAPVDARTIAQLFYDALAISAWKQAGRSRWALRCNPSSGNLHPTEAYLLCDAFDGPGLFHYAPRMHGLERRRDLDVEAWRALAPDGGMIVGLASIAWREAWKYGERAFRYCMHDVGHAIGALAIAARPLGWSVRVIEGVDDARIARLLGLEESRGVESERPDVLLAIDPQGSRGALDVAWSDDVVGTACAGVLRGVANRLSSNHQRWDVIDDVEDASREDGAGEAHPAPPALVRSNHDGPSPSARLLARRRRSAVEMDGVTSISRDAFFRTMRSLVPALTPALHPLPWAPEVHPVVFVHRVEGLEPGLAILVRDPAAEPFLRSRIALADEWVRLPGAPDDLPLYGIAQGDARTIARALTCHQDIAADGAFAVAMLARFAPVLRARGPSWYRRLHWEAGHVGQLLYLEAEAHDVAATGIGCFFDDGIHELLGIESDDLRALYCFTVGGAVNDPRIQTQPAYSERG</sequence>
<gene>
    <name evidence="3" type="ORF">DB32_001054</name>
</gene>
<dbReference type="InterPro" id="IPR000415">
    <property type="entry name" value="Nitroreductase-like"/>
</dbReference>
<dbReference type="KEGG" id="samy:DB32_001054"/>
<evidence type="ECO:0000313" key="3">
    <source>
        <dbReference type="EMBL" id="AKF03905.1"/>
    </source>
</evidence>
<dbReference type="OrthoDB" id="9801593at2"/>
<dbReference type="SUPFAM" id="SSF55469">
    <property type="entry name" value="FMN-dependent nitroreductase-like"/>
    <property type="match status" value="2"/>
</dbReference>
<protein>
    <recommendedName>
        <fullName evidence="2">Nitroreductase domain-containing protein</fullName>
    </recommendedName>
</protein>
<keyword evidence="4" id="KW-1185">Reference proteome</keyword>
<feature type="region of interest" description="Disordered" evidence="1">
    <location>
        <begin position="290"/>
        <end position="318"/>
    </location>
</feature>
<dbReference type="GO" id="GO:0016491">
    <property type="term" value="F:oxidoreductase activity"/>
    <property type="evidence" value="ECO:0007669"/>
    <property type="project" value="InterPro"/>
</dbReference>
<evidence type="ECO:0000256" key="1">
    <source>
        <dbReference type="SAM" id="MobiDB-lite"/>
    </source>
</evidence>
<dbReference type="Gene3D" id="3.40.109.10">
    <property type="entry name" value="NADH Oxidase"/>
    <property type="match status" value="2"/>
</dbReference>
<dbReference type="EMBL" id="CP011125">
    <property type="protein sequence ID" value="AKF03905.1"/>
    <property type="molecule type" value="Genomic_DNA"/>
</dbReference>
<dbReference type="AlphaFoldDB" id="A0A0F6VZX3"/>
<dbReference type="PANTHER" id="PTHR42741">
    <property type="entry name" value="NITROREDUCTASE FAMILY PROTEIN"/>
    <property type="match status" value="1"/>
</dbReference>
<proteinExistence type="predicted"/>
<accession>A0A0F6VZX3</accession>
<dbReference type="InterPro" id="IPR029479">
    <property type="entry name" value="Nitroreductase"/>
</dbReference>
<dbReference type="RefSeq" id="WP_053231313.1">
    <property type="nucleotide sequence ID" value="NZ_CP011125.1"/>
</dbReference>
<evidence type="ECO:0000313" key="4">
    <source>
        <dbReference type="Proteomes" id="UP000034883"/>
    </source>
</evidence>
<dbReference type="CDD" id="cd02142">
    <property type="entry name" value="McbC_SagB-like_oxidoreductase"/>
    <property type="match status" value="1"/>
</dbReference>
<dbReference type="PANTHER" id="PTHR42741:SF3">
    <property type="entry name" value="NITROREDUCTASE FAMILY PROTEIN"/>
    <property type="match status" value="1"/>
</dbReference>
<organism evidence="3 4">
    <name type="scientific">Sandaracinus amylolyticus</name>
    <dbReference type="NCBI Taxonomy" id="927083"/>
    <lineage>
        <taxon>Bacteria</taxon>
        <taxon>Pseudomonadati</taxon>
        <taxon>Myxococcota</taxon>
        <taxon>Polyangia</taxon>
        <taxon>Polyangiales</taxon>
        <taxon>Sandaracinaceae</taxon>
        <taxon>Sandaracinus</taxon>
    </lineage>
</organism>
<dbReference type="Pfam" id="PF00881">
    <property type="entry name" value="Nitroreductase"/>
    <property type="match status" value="2"/>
</dbReference>